<proteinExistence type="predicted"/>
<evidence type="ECO:0000313" key="1">
    <source>
        <dbReference type="EMBL" id="NME44201.1"/>
    </source>
</evidence>
<protein>
    <submittedName>
        <fullName evidence="1">Uncharacterized protein</fullName>
    </submittedName>
</protein>
<accession>A0A7X9RJ74</accession>
<comment type="caution">
    <text evidence="1">The sequence shown here is derived from an EMBL/GenBank/DDBJ whole genome shotgun (WGS) entry which is preliminary data.</text>
</comment>
<reference evidence="1 2" key="1">
    <citation type="submission" date="2020-04" db="EMBL/GenBank/DDBJ databases">
        <authorList>
            <person name="Hitch T.C.A."/>
            <person name="Wylensek D."/>
            <person name="Clavel T."/>
        </authorList>
    </citation>
    <scope>NUCLEOTIDE SEQUENCE [LARGE SCALE GENOMIC DNA]</scope>
    <source>
        <strain evidence="1 2">BSM-383-APC-22F</strain>
    </source>
</reference>
<dbReference type="RefSeq" id="WP_168965110.1">
    <property type="nucleotide sequence ID" value="NZ_JABAFR010000009.1"/>
</dbReference>
<sequence length="123" mass="14035">MSIRVCNSRNQKMGILRFDPKSCGISKTHLLYSSLQSKEDKEAIKDMCTFGQGTYLAWIKHGMKQSRRQGRIEGHKSGELDNLVQNISLLLESGTISDIKQAFSILRVQKEMQSKVLKRLNLH</sequence>
<gene>
    <name evidence="1" type="ORF">HF861_04800</name>
</gene>
<dbReference type="AlphaFoldDB" id="A0A7X9RJ74"/>
<organism evidence="1 2">
    <name type="scientific">Faecalicoccus pleomorphus</name>
    <dbReference type="NCBI Taxonomy" id="1323"/>
    <lineage>
        <taxon>Bacteria</taxon>
        <taxon>Bacillati</taxon>
        <taxon>Bacillota</taxon>
        <taxon>Erysipelotrichia</taxon>
        <taxon>Erysipelotrichales</taxon>
        <taxon>Erysipelotrichaceae</taxon>
        <taxon>Faecalicoccus</taxon>
    </lineage>
</organism>
<dbReference type="EMBL" id="JABAFR010000009">
    <property type="protein sequence ID" value="NME44201.1"/>
    <property type="molecule type" value="Genomic_DNA"/>
</dbReference>
<name>A0A7X9RJ74_9FIRM</name>
<evidence type="ECO:0000313" key="2">
    <source>
        <dbReference type="Proteomes" id="UP000540014"/>
    </source>
</evidence>
<dbReference type="Proteomes" id="UP000540014">
    <property type="component" value="Unassembled WGS sequence"/>
</dbReference>